<keyword evidence="4" id="KW-1185">Reference proteome</keyword>
<dbReference type="Proteomes" id="UP000054561">
    <property type="component" value="Unassembled WGS sequence"/>
</dbReference>
<feature type="region of interest" description="Disordered" evidence="2">
    <location>
        <begin position="1"/>
        <end position="24"/>
    </location>
</feature>
<dbReference type="VEuPathDB" id="PlasmoDB:AK88_03459"/>
<feature type="compositionally biased region" description="Low complexity" evidence="2">
    <location>
        <begin position="102"/>
        <end position="124"/>
    </location>
</feature>
<evidence type="ECO:0000256" key="1">
    <source>
        <dbReference type="SAM" id="Coils"/>
    </source>
</evidence>
<dbReference type="GeneID" id="24268773"/>
<name>A0A0D9QIJ1_PLAFR</name>
<keyword evidence="1" id="KW-0175">Coiled coil</keyword>
<evidence type="ECO:0000313" key="4">
    <source>
        <dbReference type="Proteomes" id="UP000054561"/>
    </source>
</evidence>
<feature type="region of interest" description="Disordered" evidence="2">
    <location>
        <begin position="92"/>
        <end position="142"/>
    </location>
</feature>
<feature type="coiled-coil region" evidence="1">
    <location>
        <begin position="270"/>
        <end position="297"/>
    </location>
</feature>
<accession>A0A0D9QIJ1</accession>
<evidence type="ECO:0000313" key="3">
    <source>
        <dbReference type="EMBL" id="KJP86849.1"/>
    </source>
</evidence>
<protein>
    <submittedName>
        <fullName evidence="3">Uncharacterized protein</fullName>
    </submittedName>
</protein>
<dbReference type="AlphaFoldDB" id="A0A0D9QIJ1"/>
<feature type="compositionally biased region" description="Low complexity" evidence="2">
    <location>
        <begin position="8"/>
        <end position="24"/>
    </location>
</feature>
<dbReference type="EMBL" id="KQ001684">
    <property type="protein sequence ID" value="KJP86849.1"/>
    <property type="molecule type" value="Genomic_DNA"/>
</dbReference>
<dbReference type="RefSeq" id="XP_012336499.1">
    <property type="nucleotide sequence ID" value="XM_012481076.1"/>
</dbReference>
<reference evidence="3 4" key="1">
    <citation type="submission" date="2014-03" db="EMBL/GenBank/DDBJ databases">
        <title>The Genome Sequence of Plasmodium fragile nilgiri.</title>
        <authorList>
            <consortium name="The Broad Institute Genomics Platform"/>
            <consortium name="The Broad Institute Genome Sequencing Center for Infectious Disease"/>
            <person name="Neafsey D."/>
            <person name="Duraisingh M."/>
            <person name="Young S.K."/>
            <person name="Zeng Q."/>
            <person name="Gargeya S."/>
            <person name="Abouelleil A."/>
            <person name="Alvarado L."/>
            <person name="Chapman S.B."/>
            <person name="Gainer-Dewar J."/>
            <person name="Goldberg J."/>
            <person name="Griggs A."/>
            <person name="Gujja S."/>
            <person name="Hansen M."/>
            <person name="Howarth C."/>
            <person name="Imamovic A."/>
            <person name="Larimer J."/>
            <person name="Pearson M."/>
            <person name="Poon T.W."/>
            <person name="Priest M."/>
            <person name="Roberts A."/>
            <person name="Saif S."/>
            <person name="Shea T."/>
            <person name="Sykes S."/>
            <person name="Wortman J."/>
            <person name="Nusbaum C."/>
            <person name="Birren B."/>
        </authorList>
    </citation>
    <scope>NUCLEOTIDE SEQUENCE [LARGE SCALE GENOMIC DNA]</scope>
    <source>
        <strain evidence="4">nilgiri</strain>
    </source>
</reference>
<gene>
    <name evidence="3" type="ORF">AK88_03459</name>
</gene>
<evidence type="ECO:0000256" key="2">
    <source>
        <dbReference type="SAM" id="MobiDB-lite"/>
    </source>
</evidence>
<feature type="compositionally biased region" description="Basic and acidic residues" evidence="2">
    <location>
        <begin position="126"/>
        <end position="142"/>
    </location>
</feature>
<dbReference type="OrthoDB" id="376457at2759"/>
<organism evidence="3 4">
    <name type="scientific">Plasmodium fragile</name>
    <dbReference type="NCBI Taxonomy" id="5857"/>
    <lineage>
        <taxon>Eukaryota</taxon>
        <taxon>Sar</taxon>
        <taxon>Alveolata</taxon>
        <taxon>Apicomplexa</taxon>
        <taxon>Aconoidasida</taxon>
        <taxon>Haemosporida</taxon>
        <taxon>Plasmodiidae</taxon>
        <taxon>Plasmodium</taxon>
        <taxon>Plasmodium (Plasmodium)</taxon>
    </lineage>
</organism>
<proteinExistence type="predicted"/>
<sequence length="608" mass="70417">MNTFSAFNTPNNVSNSNVSNPLNNPVGLHPPTVSSNNIQNDRAAGLSSTFNNAPSAANNFSNKTNVFTSGSTSTQSGFLGVLNKDLIPGQNKVDNFAKVDPPSNANPNQNTNSASNNQVSNSNSGKVDELKENTEKNNSKIERQSGNFSFENKFNFNSSLKIRKSLTEQLCEEISMKLGTIFMCKSYLETYVFDRNPYMMNFIYLKDEMSESKNRVINSLLLSSFCNLIWNNHIYKHEYLISKEILSKYAKAMEKNPDKNNLCIVPIYTLDKVKMALSDQEKNIKILKKRKLHIKKNNENLLFILYIIKNNFLEIKTKAQRIIQRLLFRLDILDKLFMLKNNSVFFSNKYEFSKFKLMEILDFFNSFNIDSQLQKINKNIKNLVHEKKNLQKFLHADNEFTNSVRNTVVKNEQDITDLKGTTSEICINLEENKEYMYHLNAFEREENYEINNSPRKKARRCFLLISYLGQLHEQNVGSTAQSRGNGITTDVYNNYEALKYVKEKSTLKSALKRFRDIVQKETKRKGYHFYSGWPPRNRIKITQDEKLGLYGRTMFVLNRVKGVKEVEPNLCICCKNKNILFFNRSEFESLLKNMDSIKHHLQEFAKKL</sequence>